<dbReference type="InterPro" id="IPR003495">
    <property type="entry name" value="CobW/HypB/UreG_nucleotide-bd"/>
</dbReference>
<keyword evidence="5" id="KW-0378">Hydrolase</keyword>
<dbReference type="InterPro" id="IPR004392">
    <property type="entry name" value="Hyd_mat_HypB"/>
</dbReference>
<dbReference type="PIRSF" id="PIRSF005624">
    <property type="entry name" value="Ni-bind_GTPase"/>
    <property type="match status" value="1"/>
</dbReference>
<dbReference type="SUPFAM" id="SSF52540">
    <property type="entry name" value="P-loop containing nucleoside triphosphate hydrolases"/>
    <property type="match status" value="1"/>
</dbReference>
<evidence type="ECO:0000259" key="8">
    <source>
        <dbReference type="Pfam" id="PF02492"/>
    </source>
</evidence>
<evidence type="ECO:0000313" key="10">
    <source>
        <dbReference type="Proteomes" id="UP001207742"/>
    </source>
</evidence>
<name>A0ABT3IEV7_9BACT</name>
<feature type="domain" description="CobW/HypB/UreG nucleotide-binding" evidence="8">
    <location>
        <begin position="48"/>
        <end position="208"/>
    </location>
</feature>
<dbReference type="EMBL" id="JAPDNS010000001">
    <property type="protein sequence ID" value="MCW3482488.1"/>
    <property type="molecule type" value="Genomic_DNA"/>
</dbReference>
<dbReference type="NCBIfam" id="TIGR00073">
    <property type="entry name" value="hypB"/>
    <property type="match status" value="1"/>
</dbReference>
<comment type="similarity">
    <text evidence="1">Belongs to the SIMIBI class G3E GTPase family. HypB/HupM subfamily.</text>
</comment>
<keyword evidence="10" id="KW-1185">Reference proteome</keyword>
<evidence type="ECO:0000256" key="1">
    <source>
        <dbReference type="ARBA" id="ARBA00006211"/>
    </source>
</evidence>
<protein>
    <submittedName>
        <fullName evidence="9">Hydrogenase nickel incorporation protein HypB</fullName>
    </submittedName>
</protein>
<evidence type="ECO:0000256" key="4">
    <source>
        <dbReference type="ARBA" id="ARBA00022741"/>
    </source>
</evidence>
<evidence type="ECO:0000256" key="3">
    <source>
        <dbReference type="ARBA" id="ARBA00022723"/>
    </source>
</evidence>
<reference evidence="9 10" key="1">
    <citation type="submission" date="2022-10" db="EMBL/GenBank/DDBJ databases">
        <title>Chitinophaga nivalis PC15 sp. nov., isolated from Pyeongchang county, South Korea.</title>
        <authorList>
            <person name="Trinh H.N."/>
        </authorList>
    </citation>
    <scope>NUCLEOTIDE SEQUENCE [LARGE SCALE GENOMIC DNA]</scope>
    <source>
        <strain evidence="9 10">PC14</strain>
    </source>
</reference>
<dbReference type="RefSeq" id="WP_264726906.1">
    <property type="nucleotide sequence ID" value="NZ_JAPDNR010000001.1"/>
</dbReference>
<keyword evidence="7" id="KW-0342">GTP-binding</keyword>
<dbReference type="PANTHER" id="PTHR30134">
    <property type="entry name" value="HYDROGENASE PROTEIN ASSEMBLY PROTEIN, NICKEL CHAPERONE"/>
    <property type="match status" value="1"/>
</dbReference>
<keyword evidence="3" id="KW-0479">Metal-binding</keyword>
<gene>
    <name evidence="9" type="primary">hypB</name>
    <name evidence="9" type="ORF">OL497_01155</name>
</gene>
<proteinExistence type="inferred from homology"/>
<keyword evidence="2" id="KW-0533">Nickel</keyword>
<organism evidence="9 10">
    <name type="scientific">Chitinophaga nivalis</name>
    <dbReference type="NCBI Taxonomy" id="2991709"/>
    <lineage>
        <taxon>Bacteria</taxon>
        <taxon>Pseudomonadati</taxon>
        <taxon>Bacteroidota</taxon>
        <taxon>Chitinophagia</taxon>
        <taxon>Chitinophagales</taxon>
        <taxon>Chitinophagaceae</taxon>
        <taxon>Chitinophaga</taxon>
    </lineage>
</organism>
<keyword evidence="4" id="KW-0547">Nucleotide-binding</keyword>
<evidence type="ECO:0000256" key="7">
    <source>
        <dbReference type="ARBA" id="ARBA00023134"/>
    </source>
</evidence>
<evidence type="ECO:0000313" key="9">
    <source>
        <dbReference type="EMBL" id="MCW3482488.1"/>
    </source>
</evidence>
<dbReference type="Proteomes" id="UP001207742">
    <property type="component" value="Unassembled WGS sequence"/>
</dbReference>
<dbReference type="PANTHER" id="PTHR30134:SF2">
    <property type="entry name" value="HYDROGENASE MATURATION FACTOR HYPB"/>
    <property type="match status" value="1"/>
</dbReference>
<keyword evidence="6" id="KW-0862">Zinc</keyword>
<evidence type="ECO:0000256" key="6">
    <source>
        <dbReference type="ARBA" id="ARBA00022833"/>
    </source>
</evidence>
<dbReference type="InterPro" id="IPR027417">
    <property type="entry name" value="P-loop_NTPase"/>
</dbReference>
<evidence type="ECO:0000256" key="2">
    <source>
        <dbReference type="ARBA" id="ARBA00022596"/>
    </source>
</evidence>
<dbReference type="Pfam" id="PF02492">
    <property type="entry name" value="cobW"/>
    <property type="match status" value="1"/>
</dbReference>
<dbReference type="Gene3D" id="3.40.50.300">
    <property type="entry name" value="P-loop containing nucleotide triphosphate hydrolases"/>
    <property type="match status" value="1"/>
</dbReference>
<accession>A0ABT3IEV7</accession>
<comment type="caution">
    <text evidence="9">The sequence shown here is derived from an EMBL/GenBank/DDBJ whole genome shotgun (WGS) entry which is preliminary data.</text>
</comment>
<evidence type="ECO:0000256" key="5">
    <source>
        <dbReference type="ARBA" id="ARBA00022801"/>
    </source>
</evidence>
<sequence>MNEEMNAKPKSNRAPVGSIQCENTSLNLLKANDFVAKAIKERLAHMLVLNICSSPGSGKTTLLQETGRRLKGQLNMAVLVGDPETDRDATRLKEAGVNALQIVTGGMCHIEAQMILQALDHIDLDNTDVLIIENVGNLVCPAAFDLGEDYRVTLLSATEGDDKPKKYPRMFLTSELMLISKSDLLPYVPFSVEAAGNDAKEINPDIETLAISTIKGDGMDQWCNWIRKKAQQKKQMKNALPQT</sequence>